<evidence type="ECO:0000313" key="3">
    <source>
        <dbReference type="Proteomes" id="UP000242791"/>
    </source>
</evidence>
<feature type="compositionally biased region" description="Basic and acidic residues" evidence="1">
    <location>
        <begin position="381"/>
        <end position="496"/>
    </location>
</feature>
<feature type="compositionally biased region" description="Basic and acidic residues" evidence="1">
    <location>
        <begin position="313"/>
        <end position="335"/>
    </location>
</feature>
<name>A0A1J9Q1Z2_9EURO</name>
<feature type="compositionally biased region" description="Low complexity" evidence="1">
    <location>
        <begin position="26"/>
        <end position="39"/>
    </location>
</feature>
<keyword evidence="3" id="KW-1185">Reference proteome</keyword>
<feature type="compositionally biased region" description="Basic and acidic residues" evidence="1">
    <location>
        <begin position="1"/>
        <end position="24"/>
    </location>
</feature>
<organism evidence="2 3">
    <name type="scientific">Blastomyces percursus</name>
    <dbReference type="NCBI Taxonomy" id="1658174"/>
    <lineage>
        <taxon>Eukaryota</taxon>
        <taxon>Fungi</taxon>
        <taxon>Dikarya</taxon>
        <taxon>Ascomycota</taxon>
        <taxon>Pezizomycotina</taxon>
        <taxon>Eurotiomycetes</taxon>
        <taxon>Eurotiomycetidae</taxon>
        <taxon>Onygenales</taxon>
        <taxon>Ajellomycetaceae</taxon>
        <taxon>Blastomyces</taxon>
    </lineage>
</organism>
<protein>
    <submittedName>
        <fullName evidence="2">Uncharacterized protein</fullName>
    </submittedName>
</protein>
<evidence type="ECO:0000313" key="2">
    <source>
        <dbReference type="EMBL" id="OJD22106.1"/>
    </source>
</evidence>
<accession>A0A1J9Q1Z2</accession>
<feature type="non-terminal residue" evidence="2">
    <location>
        <position position="1"/>
    </location>
</feature>
<evidence type="ECO:0000256" key="1">
    <source>
        <dbReference type="SAM" id="MobiDB-lite"/>
    </source>
</evidence>
<feature type="compositionally biased region" description="Basic residues" evidence="1">
    <location>
        <begin position="621"/>
        <end position="631"/>
    </location>
</feature>
<dbReference type="Proteomes" id="UP000242791">
    <property type="component" value="Unassembled WGS sequence"/>
</dbReference>
<comment type="caution">
    <text evidence="2">The sequence shown here is derived from an EMBL/GenBank/DDBJ whole genome shotgun (WGS) entry which is preliminary data.</text>
</comment>
<feature type="compositionally biased region" description="Basic residues" evidence="1">
    <location>
        <begin position="598"/>
        <end position="608"/>
    </location>
</feature>
<dbReference type="STRING" id="1658174.A0A1J9Q1Z2"/>
<gene>
    <name evidence="2" type="ORF">ACJ73_06554</name>
</gene>
<reference evidence="2 3" key="1">
    <citation type="submission" date="2015-08" db="EMBL/GenBank/DDBJ databases">
        <title>Emmonsia species relationships and genome sequence.</title>
        <authorList>
            <person name="Cuomo C.A."/>
            <person name="Schwartz I.S."/>
            <person name="Kenyon C."/>
            <person name="De Hoog G.S."/>
            <person name="Govender N.P."/>
            <person name="Botha A."/>
            <person name="Moreno L."/>
            <person name="De Vries M."/>
            <person name="Munoz J.F."/>
            <person name="Stielow J.B."/>
        </authorList>
    </citation>
    <scope>NUCLEOTIDE SEQUENCE [LARGE SCALE GENOMIC DNA]</scope>
    <source>
        <strain evidence="2 3">EI222</strain>
    </source>
</reference>
<feature type="compositionally biased region" description="Basic and acidic residues" evidence="1">
    <location>
        <begin position="643"/>
        <end position="657"/>
    </location>
</feature>
<feature type="region of interest" description="Disordered" evidence="1">
    <location>
        <begin position="299"/>
        <end position="678"/>
    </location>
</feature>
<feature type="region of interest" description="Disordered" evidence="1">
    <location>
        <begin position="1"/>
        <end position="265"/>
    </location>
</feature>
<feature type="compositionally biased region" description="Basic and acidic residues" evidence="1">
    <location>
        <begin position="43"/>
        <end position="52"/>
    </location>
</feature>
<dbReference type="EMBL" id="LGTZ01001170">
    <property type="protein sequence ID" value="OJD22106.1"/>
    <property type="molecule type" value="Genomic_DNA"/>
</dbReference>
<proteinExistence type="predicted"/>
<sequence>KDAEAPPDRATTKPVKKERPRVERTAGASSWGFWGAAPKKPVKKETKAKDDAGPSSPSKMKPKEKSPPALSRSKSMSYKKGKPADAEKDVEKSSGSDEKRNSTAARPRHSRGMSFSNFMMGGVPPVRNKSMKQNGVSASKHSSRRPSIDIDESGILSPNGGHAEIFGKAAKLMGVNGTKTSRRDPNGKKRASRAPDPYAIDDDDDLVMVNGGDVPEVASPKDFPVDSKPRRRKSKREPKPRSADDDIVMVEPGPSNRPEVVSGPEDLAFVIDPPKERINLKRSNITATPKKSEGLLGLFGSFRKPAAPPPEYSRSRSYREENLRKSAEIDKEYVRRARREKLRSTRVETDGEGFTTDAAPTTEAEDAEARRVERRARRLSKYAEQEAREAEEREAEERRAKRREAEKARIREARERRAREDEEREQRHHEEKRARRAARLLEEQQREEEIRQVEARCCARETEEFVEDGRRIRSERHRSYTDKPRDRYSHDEYATDHRRHRSHRSSDEATKSRRRKSAVLLEEEHYTSRKGHSSRRASNVPYPGIAGAGKDKMSSWLNSQLTDPPEAPPIVPTVIDVPAPPGDPHVHSLSSEEEARRSARRKARRHSKYNGVDNAEAAERRARRHELRHSVRGPLKSSEGSGDGDRYGDRYTSDYHRHSSYANGAPKRSSWFKKITSL</sequence>
<feature type="compositionally biased region" description="Polar residues" evidence="1">
    <location>
        <begin position="131"/>
        <end position="140"/>
    </location>
</feature>
<feature type="compositionally biased region" description="Basic and acidic residues" evidence="1">
    <location>
        <begin position="82"/>
        <end position="101"/>
    </location>
</feature>
<dbReference type="VEuPathDB" id="FungiDB:ACJ73_06554"/>
<dbReference type="AlphaFoldDB" id="A0A1J9Q1Z2"/>
<dbReference type="OrthoDB" id="5244639at2759"/>